<evidence type="ECO:0000259" key="2">
    <source>
        <dbReference type="Pfam" id="PF10536"/>
    </source>
</evidence>
<keyword evidence="1" id="KW-0472">Membrane</keyword>
<reference evidence="4" key="1">
    <citation type="submission" date="2016-04" db="EMBL/GenBank/DDBJ databases">
        <title>Cephalotus genome sequencing.</title>
        <authorList>
            <person name="Fukushima K."/>
            <person name="Hasebe M."/>
            <person name="Fang X."/>
        </authorList>
    </citation>
    <scope>NUCLEOTIDE SEQUENCE [LARGE SCALE GENOMIC DNA]</scope>
    <source>
        <strain evidence="4">cv. St1</strain>
    </source>
</reference>
<keyword evidence="4" id="KW-1185">Reference proteome</keyword>
<proteinExistence type="predicted"/>
<dbReference type="EMBL" id="BDDD01002352">
    <property type="protein sequence ID" value="GAV81207.1"/>
    <property type="molecule type" value="Genomic_DNA"/>
</dbReference>
<keyword evidence="1" id="KW-0812">Transmembrane</keyword>
<name>A0A1Q3CLU1_CEPFO</name>
<evidence type="ECO:0000313" key="3">
    <source>
        <dbReference type="EMBL" id="GAV81207.1"/>
    </source>
</evidence>
<evidence type="ECO:0000313" key="4">
    <source>
        <dbReference type="Proteomes" id="UP000187406"/>
    </source>
</evidence>
<dbReference type="AlphaFoldDB" id="A0A1Q3CLU1"/>
<protein>
    <submittedName>
        <fullName evidence="3">PMD domain-containing protein</fullName>
    </submittedName>
</protein>
<dbReference type="Proteomes" id="UP000187406">
    <property type="component" value="Unassembled WGS sequence"/>
</dbReference>
<dbReference type="STRING" id="3775.A0A1Q3CLU1"/>
<dbReference type="InParanoid" id="A0A1Q3CLU1"/>
<accession>A0A1Q3CLU1</accession>
<feature type="non-terminal residue" evidence="3">
    <location>
        <position position="1"/>
    </location>
</feature>
<feature type="domain" description="Aminotransferase-like plant mobile" evidence="2">
    <location>
        <begin position="1"/>
        <end position="142"/>
    </location>
</feature>
<comment type="caution">
    <text evidence="3">The sequence shown here is derived from an EMBL/GenBank/DDBJ whole genome shotgun (WGS) entry which is preliminary data.</text>
</comment>
<sequence>CSQTHTFIVAWGYFTITFEDVMAWYHLPCLIIVAGKLHSWIILEGKTRPSTPPKRLSFSNWFHYFFKMVDKSNKSFKGEGFKTKLELTIFLAMWLSKYIFPGKLQDGVSQRVFPLAFKLEKGISFGLAYAFFNRLYKRLDQYREAME</sequence>
<gene>
    <name evidence="3" type="ORF">CFOL_v3_24666</name>
</gene>
<organism evidence="3 4">
    <name type="scientific">Cephalotus follicularis</name>
    <name type="common">Albany pitcher plant</name>
    <dbReference type="NCBI Taxonomy" id="3775"/>
    <lineage>
        <taxon>Eukaryota</taxon>
        <taxon>Viridiplantae</taxon>
        <taxon>Streptophyta</taxon>
        <taxon>Embryophyta</taxon>
        <taxon>Tracheophyta</taxon>
        <taxon>Spermatophyta</taxon>
        <taxon>Magnoliopsida</taxon>
        <taxon>eudicotyledons</taxon>
        <taxon>Gunneridae</taxon>
        <taxon>Pentapetalae</taxon>
        <taxon>rosids</taxon>
        <taxon>fabids</taxon>
        <taxon>Oxalidales</taxon>
        <taxon>Cephalotaceae</taxon>
        <taxon>Cephalotus</taxon>
    </lineage>
</organism>
<dbReference type="Pfam" id="PF10536">
    <property type="entry name" value="PMD"/>
    <property type="match status" value="1"/>
</dbReference>
<dbReference type="OrthoDB" id="1572276at2759"/>
<dbReference type="InterPro" id="IPR019557">
    <property type="entry name" value="AminoTfrase-like_pln_mobile"/>
</dbReference>
<evidence type="ECO:0000256" key="1">
    <source>
        <dbReference type="SAM" id="Phobius"/>
    </source>
</evidence>
<keyword evidence="1" id="KW-1133">Transmembrane helix</keyword>
<feature type="transmembrane region" description="Helical" evidence="1">
    <location>
        <begin position="23"/>
        <end position="43"/>
    </location>
</feature>